<evidence type="ECO:0000256" key="1">
    <source>
        <dbReference type="SAM" id="MobiDB-lite"/>
    </source>
</evidence>
<accession>A0AAW2FR63</accession>
<evidence type="ECO:0000313" key="2">
    <source>
        <dbReference type="EMBL" id="KAL0116617.1"/>
    </source>
</evidence>
<dbReference type="AlphaFoldDB" id="A0AAW2FR63"/>
<name>A0AAW2FR63_9HYME</name>
<proteinExistence type="predicted"/>
<feature type="region of interest" description="Disordered" evidence="1">
    <location>
        <begin position="35"/>
        <end position="93"/>
    </location>
</feature>
<gene>
    <name evidence="2" type="ORF">PUN28_009925</name>
</gene>
<dbReference type="Proteomes" id="UP001430953">
    <property type="component" value="Unassembled WGS sequence"/>
</dbReference>
<dbReference type="EMBL" id="JADYXP020000009">
    <property type="protein sequence ID" value="KAL0116617.1"/>
    <property type="molecule type" value="Genomic_DNA"/>
</dbReference>
<organism evidence="2 3">
    <name type="scientific">Cardiocondyla obscurior</name>
    <dbReference type="NCBI Taxonomy" id="286306"/>
    <lineage>
        <taxon>Eukaryota</taxon>
        <taxon>Metazoa</taxon>
        <taxon>Ecdysozoa</taxon>
        <taxon>Arthropoda</taxon>
        <taxon>Hexapoda</taxon>
        <taxon>Insecta</taxon>
        <taxon>Pterygota</taxon>
        <taxon>Neoptera</taxon>
        <taxon>Endopterygota</taxon>
        <taxon>Hymenoptera</taxon>
        <taxon>Apocrita</taxon>
        <taxon>Aculeata</taxon>
        <taxon>Formicoidea</taxon>
        <taxon>Formicidae</taxon>
        <taxon>Myrmicinae</taxon>
        <taxon>Cardiocondyla</taxon>
    </lineage>
</organism>
<reference evidence="2 3" key="1">
    <citation type="submission" date="2023-03" db="EMBL/GenBank/DDBJ databases">
        <title>High recombination rates correlate with genetic variation in Cardiocondyla obscurior ants.</title>
        <authorList>
            <person name="Errbii M."/>
        </authorList>
    </citation>
    <scope>NUCLEOTIDE SEQUENCE [LARGE SCALE GENOMIC DNA]</scope>
    <source>
        <strain evidence="2">Alpha-2009</strain>
        <tissue evidence="2">Whole body</tissue>
    </source>
</reference>
<sequence>MSAKVILLVPAYGRAFSDAVGSVSPGTDCRRGELAYGAEEESKESINQNSDSGPRATSGGLPDPRRSGAGCTATFCPRPSTSGQARPGQARPGRTRFEMYVYRVLTAANVCGEQGGRVSQDRVSEDGLTDVRAYAQVNEVSGTYP</sequence>
<keyword evidence="3" id="KW-1185">Reference proteome</keyword>
<comment type="caution">
    <text evidence="2">The sequence shown here is derived from an EMBL/GenBank/DDBJ whole genome shotgun (WGS) entry which is preliminary data.</text>
</comment>
<evidence type="ECO:0000313" key="3">
    <source>
        <dbReference type="Proteomes" id="UP001430953"/>
    </source>
</evidence>
<protein>
    <submittedName>
        <fullName evidence="2">Uncharacterized protein</fullName>
    </submittedName>
</protein>